<dbReference type="RefSeq" id="XP_016474090.1">
    <property type="nucleotide sequence ID" value="XM_016618604.1"/>
</dbReference>
<feature type="domain" description="Calmodulin binding protein-like N-terminal" evidence="1">
    <location>
        <begin position="58"/>
        <end position="196"/>
    </location>
</feature>
<protein>
    <submittedName>
        <fullName evidence="4">Calmodulin-binding protein 60 B isoform X1</fullName>
    </submittedName>
</protein>
<name>A0A1S4ABP6_TOBAC</name>
<dbReference type="InterPro" id="IPR046830">
    <property type="entry name" value="Calmod_bind_M"/>
</dbReference>
<keyword evidence="3" id="KW-1185">Reference proteome</keyword>
<dbReference type="Pfam" id="PF20451">
    <property type="entry name" value="Calmod_bind_M"/>
    <property type="match status" value="1"/>
</dbReference>
<dbReference type="AlphaFoldDB" id="A0A1S4ABP6"/>
<dbReference type="RefSeq" id="XP_016474090.1">
    <property type="nucleotide sequence ID" value="XM_016618604.2"/>
</dbReference>
<evidence type="ECO:0000313" key="3">
    <source>
        <dbReference type="Proteomes" id="UP000790787"/>
    </source>
</evidence>
<proteinExistence type="predicted"/>
<dbReference type="GO" id="GO:0080142">
    <property type="term" value="P:regulation of salicylic acid biosynthetic process"/>
    <property type="evidence" value="ECO:0000318"/>
    <property type="project" value="GO_Central"/>
</dbReference>
<dbReference type="GeneID" id="107795898"/>
<dbReference type="GO" id="GO:0005516">
    <property type="term" value="F:calmodulin binding"/>
    <property type="evidence" value="ECO:0007669"/>
    <property type="project" value="InterPro"/>
</dbReference>
<dbReference type="PANTHER" id="PTHR31713:SF46">
    <property type="entry name" value="CALMODULIN-BINDING PROTEIN 60 A-LIKE"/>
    <property type="match status" value="1"/>
</dbReference>
<dbReference type="OrthoDB" id="1273577at2759"/>
<dbReference type="STRING" id="4097.A0A1S4ABP6"/>
<dbReference type="InterPro" id="IPR046831">
    <property type="entry name" value="Calmodulin_bind_N"/>
</dbReference>
<evidence type="ECO:0000259" key="1">
    <source>
        <dbReference type="Pfam" id="PF07887"/>
    </source>
</evidence>
<reference evidence="3" key="1">
    <citation type="journal article" date="2014" name="Nat. Commun.">
        <title>The tobacco genome sequence and its comparison with those of tomato and potato.</title>
        <authorList>
            <person name="Sierro N."/>
            <person name="Battey J.N."/>
            <person name="Ouadi S."/>
            <person name="Bakaher N."/>
            <person name="Bovet L."/>
            <person name="Willig A."/>
            <person name="Goepfert S."/>
            <person name="Peitsch M.C."/>
            <person name="Ivanov N.V."/>
        </authorList>
    </citation>
    <scope>NUCLEOTIDE SEQUENCE [LARGE SCALE GENOMIC DNA]</scope>
</reference>
<dbReference type="Proteomes" id="UP000790787">
    <property type="component" value="Chromosome 22"/>
</dbReference>
<accession>A0A1S4ABP6</accession>
<sequence>MLQNIGQFKYGDTGYQRNNVKSPIFRRAIRIVVILGKLRRRRVASLQASNPSTISCSRLRFLQDIPPVVYTGENIVANLEIELVDAVIENRNKYGSEAYAKVEIVVLNEDFDPKQGSWTAVHESNIQIGGGGARNSVPGKYLYLNLQGGIGCASEVKLKHTAQWTKISKVRLGARVVDLPYRIKEAVTGLFVVKDKRLKSPKRDPPSPTDEVWRLEKIYRYGQFHKKLTAMDIRTVGDFLTEFSKNAARLRGVRTDFFLGNLLSQRLELILGPTMSDHMWNATITHAQRCRHDTRQLVRSPIQRVSMVRCGSSSPDMTSNQHDQSEDFLQKLKERLSNAIIWEESEQVQYEYQQDNLLQTRLKENEVSEYINELLEGSGIYLSFQTSLSQPATTTVVAKTKARRAGQYYLSF</sequence>
<dbReference type="KEGG" id="nta:107795898"/>
<dbReference type="GO" id="GO:0043565">
    <property type="term" value="F:sequence-specific DNA binding"/>
    <property type="evidence" value="ECO:0000318"/>
    <property type="project" value="GO_Central"/>
</dbReference>
<reference evidence="4" key="2">
    <citation type="submission" date="2025-08" db="UniProtKB">
        <authorList>
            <consortium name="RefSeq"/>
        </authorList>
    </citation>
    <scope>IDENTIFICATION</scope>
    <source>
        <tissue evidence="4">Leaf</tissue>
    </source>
</reference>
<dbReference type="GO" id="GO:0005634">
    <property type="term" value="C:nucleus"/>
    <property type="evidence" value="ECO:0000318"/>
    <property type="project" value="GO_Central"/>
</dbReference>
<dbReference type="Pfam" id="PF07887">
    <property type="entry name" value="Calmodulin_bind"/>
    <property type="match status" value="1"/>
</dbReference>
<dbReference type="GO" id="GO:0003700">
    <property type="term" value="F:DNA-binding transcription factor activity"/>
    <property type="evidence" value="ECO:0000318"/>
    <property type="project" value="GO_Central"/>
</dbReference>
<dbReference type="InterPro" id="IPR012416">
    <property type="entry name" value="CBP60"/>
</dbReference>
<feature type="domain" description="Calmodulin binding protein central" evidence="2">
    <location>
        <begin position="208"/>
        <end position="252"/>
    </location>
</feature>
<dbReference type="PaxDb" id="4097-A0A1S4ABP6"/>
<gene>
    <name evidence="4" type="primary">LOC107795898</name>
</gene>
<evidence type="ECO:0000259" key="2">
    <source>
        <dbReference type="Pfam" id="PF20451"/>
    </source>
</evidence>
<dbReference type="PANTHER" id="PTHR31713">
    <property type="entry name" value="OS02G0177800 PROTEIN"/>
    <property type="match status" value="1"/>
</dbReference>
<organism evidence="3 4">
    <name type="scientific">Nicotiana tabacum</name>
    <name type="common">Common tobacco</name>
    <dbReference type="NCBI Taxonomy" id="4097"/>
    <lineage>
        <taxon>Eukaryota</taxon>
        <taxon>Viridiplantae</taxon>
        <taxon>Streptophyta</taxon>
        <taxon>Embryophyta</taxon>
        <taxon>Tracheophyta</taxon>
        <taxon>Spermatophyta</taxon>
        <taxon>Magnoliopsida</taxon>
        <taxon>eudicotyledons</taxon>
        <taxon>Gunneridae</taxon>
        <taxon>Pentapetalae</taxon>
        <taxon>asterids</taxon>
        <taxon>lamiids</taxon>
        <taxon>Solanales</taxon>
        <taxon>Solanaceae</taxon>
        <taxon>Nicotianoideae</taxon>
        <taxon>Nicotianeae</taxon>
        <taxon>Nicotiana</taxon>
    </lineage>
</organism>
<evidence type="ECO:0000313" key="4">
    <source>
        <dbReference type="RefSeq" id="XP_016474090.1"/>
    </source>
</evidence>